<dbReference type="Proteomes" id="UP001249851">
    <property type="component" value="Unassembled WGS sequence"/>
</dbReference>
<comment type="caution">
    <text evidence="3">The sequence shown here is derived from an EMBL/GenBank/DDBJ whole genome shotgun (WGS) entry which is preliminary data.</text>
</comment>
<proteinExistence type="predicted"/>
<dbReference type="InterPro" id="IPR013783">
    <property type="entry name" value="Ig-like_fold"/>
</dbReference>
<feature type="domain" description="Ig-like" evidence="2">
    <location>
        <begin position="17"/>
        <end position="87"/>
    </location>
</feature>
<organism evidence="3 4">
    <name type="scientific">Acropora cervicornis</name>
    <name type="common">Staghorn coral</name>
    <dbReference type="NCBI Taxonomy" id="6130"/>
    <lineage>
        <taxon>Eukaryota</taxon>
        <taxon>Metazoa</taxon>
        <taxon>Cnidaria</taxon>
        <taxon>Anthozoa</taxon>
        <taxon>Hexacorallia</taxon>
        <taxon>Scleractinia</taxon>
        <taxon>Astrocoeniina</taxon>
        <taxon>Acroporidae</taxon>
        <taxon>Acropora</taxon>
    </lineage>
</organism>
<evidence type="ECO:0000313" key="3">
    <source>
        <dbReference type="EMBL" id="KAK2555708.1"/>
    </source>
</evidence>
<feature type="region of interest" description="Disordered" evidence="1">
    <location>
        <begin position="1"/>
        <end position="22"/>
    </location>
</feature>
<reference evidence="3" key="2">
    <citation type="journal article" date="2023" name="Science">
        <title>Genomic signatures of disease resistance in endangered staghorn corals.</title>
        <authorList>
            <person name="Vollmer S.V."/>
            <person name="Selwyn J.D."/>
            <person name="Despard B.A."/>
            <person name="Roesel C.L."/>
        </authorList>
    </citation>
    <scope>NUCLEOTIDE SEQUENCE</scope>
    <source>
        <strain evidence="3">K2</strain>
    </source>
</reference>
<keyword evidence="4" id="KW-1185">Reference proteome</keyword>
<accession>A0AAD9UZI7</accession>
<evidence type="ECO:0000256" key="1">
    <source>
        <dbReference type="SAM" id="MobiDB-lite"/>
    </source>
</evidence>
<name>A0AAD9UZI7_ACRCE</name>
<dbReference type="AlphaFoldDB" id="A0AAD9UZI7"/>
<protein>
    <recommendedName>
        <fullName evidence="2">Ig-like domain-containing protein</fullName>
    </recommendedName>
</protein>
<evidence type="ECO:0000313" key="4">
    <source>
        <dbReference type="Proteomes" id="UP001249851"/>
    </source>
</evidence>
<evidence type="ECO:0000259" key="2">
    <source>
        <dbReference type="PROSITE" id="PS50835"/>
    </source>
</evidence>
<dbReference type="InterPro" id="IPR007110">
    <property type="entry name" value="Ig-like_dom"/>
</dbReference>
<dbReference type="InterPro" id="IPR036179">
    <property type="entry name" value="Ig-like_dom_sf"/>
</dbReference>
<gene>
    <name evidence="3" type="ORF">P5673_022749</name>
</gene>
<dbReference type="PROSITE" id="PS50835">
    <property type="entry name" value="IG_LIKE"/>
    <property type="match status" value="1"/>
</dbReference>
<dbReference type="SUPFAM" id="SSF48726">
    <property type="entry name" value="Immunoglobulin"/>
    <property type="match status" value="1"/>
</dbReference>
<dbReference type="EMBL" id="JARQWQ010000061">
    <property type="protein sequence ID" value="KAK2555708.1"/>
    <property type="molecule type" value="Genomic_DNA"/>
</dbReference>
<dbReference type="Gene3D" id="2.60.40.10">
    <property type="entry name" value="Immunoglobulins"/>
    <property type="match status" value="1"/>
</dbReference>
<sequence>MTEAAKSMCRDKPTTTPPTSTKPTILVKNVRITEGDDLTLNCTADINIHELSREGKPDISKDRTLEDGRPTRISSSATVKDSGKYLCKNNKEDYIFNVSVKGYYPSIASLLMHLGKYVCINLEFQEDLYPPLKADISRPEIQVQMNNRAEAKRQGLALGNYRTQLLLQALQRNIGTITVAKCGQ</sequence>
<reference evidence="3" key="1">
    <citation type="journal article" date="2023" name="G3 (Bethesda)">
        <title>Whole genome assembly and annotation of the endangered Caribbean coral Acropora cervicornis.</title>
        <authorList>
            <person name="Selwyn J.D."/>
            <person name="Vollmer S.V."/>
        </authorList>
    </citation>
    <scope>NUCLEOTIDE SEQUENCE</scope>
    <source>
        <strain evidence="3">K2</strain>
    </source>
</reference>